<dbReference type="AlphaFoldDB" id="A0A1E7NFG2"/>
<gene>
    <name evidence="2" type="ORF">HS99_0001560</name>
</gene>
<organism evidence="2 3">
    <name type="scientific">Kitasatospora aureofaciens</name>
    <name type="common">Streptomyces aureofaciens</name>
    <dbReference type="NCBI Taxonomy" id="1894"/>
    <lineage>
        <taxon>Bacteria</taxon>
        <taxon>Bacillati</taxon>
        <taxon>Actinomycetota</taxon>
        <taxon>Actinomycetes</taxon>
        <taxon>Kitasatosporales</taxon>
        <taxon>Streptomycetaceae</taxon>
        <taxon>Kitasatospora</taxon>
    </lineage>
</organism>
<dbReference type="Proteomes" id="UP000037395">
    <property type="component" value="Unassembled WGS sequence"/>
</dbReference>
<keyword evidence="3" id="KW-1185">Reference proteome</keyword>
<proteinExistence type="predicted"/>
<sequence length="100" mass="10051">MSLAWSAARAMPKSISFTPSRTSMTLAGLMSRCAMPDACTARRWAAVSASSSHSASAGSGPCSRTASSTVSPGTYSVANHGRSGVPSLASTRGATPNGTR</sequence>
<name>A0A1E7NFG2_KITAU</name>
<feature type="region of interest" description="Disordered" evidence="1">
    <location>
        <begin position="50"/>
        <end position="100"/>
    </location>
</feature>
<reference evidence="2" key="1">
    <citation type="submission" date="2016-08" db="EMBL/GenBank/DDBJ databases">
        <title>Sequencing, Assembly and Comparative Genomics of S. aureofaciens ATCC 10762.</title>
        <authorList>
            <person name="Gradnigo J.S."/>
            <person name="Johnson N."/>
            <person name="Somerville G.A."/>
        </authorList>
    </citation>
    <scope>NUCLEOTIDE SEQUENCE [LARGE SCALE GENOMIC DNA]</scope>
    <source>
        <strain evidence="2">ATCC 10762</strain>
    </source>
</reference>
<protein>
    <submittedName>
        <fullName evidence="2">Uncharacterized protein</fullName>
    </submittedName>
</protein>
<feature type="compositionally biased region" description="Low complexity" evidence="1">
    <location>
        <begin position="50"/>
        <end position="59"/>
    </location>
</feature>
<comment type="caution">
    <text evidence="2">The sequence shown here is derived from an EMBL/GenBank/DDBJ whole genome shotgun (WGS) entry which is preliminary data.</text>
</comment>
<feature type="compositionally biased region" description="Polar residues" evidence="1">
    <location>
        <begin position="62"/>
        <end position="77"/>
    </location>
</feature>
<evidence type="ECO:0000313" key="3">
    <source>
        <dbReference type="Proteomes" id="UP000037395"/>
    </source>
</evidence>
<dbReference type="EMBL" id="JPRF03000001">
    <property type="protein sequence ID" value="OEV39414.1"/>
    <property type="molecule type" value="Genomic_DNA"/>
</dbReference>
<accession>A0A1E7NFG2</accession>
<evidence type="ECO:0000313" key="2">
    <source>
        <dbReference type="EMBL" id="OEV39414.1"/>
    </source>
</evidence>
<feature type="compositionally biased region" description="Polar residues" evidence="1">
    <location>
        <begin position="88"/>
        <end position="100"/>
    </location>
</feature>
<dbReference type="AntiFam" id="ANF00109">
    <property type="entry name" value="Shadow ORF (opposite afsK)"/>
</dbReference>
<evidence type="ECO:0000256" key="1">
    <source>
        <dbReference type="SAM" id="MobiDB-lite"/>
    </source>
</evidence>